<organism evidence="2 3">
    <name type="scientific">Pedobacter chinensis</name>
    <dbReference type="NCBI Taxonomy" id="2282421"/>
    <lineage>
        <taxon>Bacteria</taxon>
        <taxon>Pseudomonadati</taxon>
        <taxon>Bacteroidota</taxon>
        <taxon>Sphingobacteriia</taxon>
        <taxon>Sphingobacteriales</taxon>
        <taxon>Sphingobacteriaceae</taxon>
        <taxon>Pedobacter</taxon>
    </lineage>
</organism>
<dbReference type="InterPro" id="IPR036291">
    <property type="entry name" value="NAD(P)-bd_dom_sf"/>
</dbReference>
<dbReference type="SUPFAM" id="SSF51735">
    <property type="entry name" value="NAD(P)-binding Rossmann-fold domains"/>
    <property type="match status" value="1"/>
</dbReference>
<comment type="caution">
    <text evidence="2">The sequence shown here is derived from an EMBL/GenBank/DDBJ whole genome shotgun (WGS) entry which is preliminary data.</text>
</comment>
<dbReference type="Proteomes" id="UP000253961">
    <property type="component" value="Unassembled WGS sequence"/>
</dbReference>
<evidence type="ECO:0000313" key="2">
    <source>
        <dbReference type="EMBL" id="RDC55853.1"/>
    </source>
</evidence>
<dbReference type="PANTHER" id="PTHR47129">
    <property type="entry name" value="QUINONE OXIDOREDUCTASE 2"/>
    <property type="match status" value="1"/>
</dbReference>
<dbReference type="InterPro" id="IPR008030">
    <property type="entry name" value="NmrA-like"/>
</dbReference>
<proteinExistence type="predicted"/>
<dbReference type="PANTHER" id="PTHR47129:SF1">
    <property type="entry name" value="NMRA-LIKE DOMAIN-CONTAINING PROTEIN"/>
    <property type="match status" value="1"/>
</dbReference>
<dbReference type="EMBL" id="QPKV01000006">
    <property type="protein sequence ID" value="RDC55853.1"/>
    <property type="molecule type" value="Genomic_DNA"/>
</dbReference>
<protein>
    <recommendedName>
        <fullName evidence="1">NmrA-like domain-containing protein</fullName>
    </recommendedName>
</protein>
<dbReference type="Pfam" id="PF05368">
    <property type="entry name" value="NmrA"/>
    <property type="match status" value="1"/>
</dbReference>
<reference evidence="2 3" key="1">
    <citation type="submission" date="2018-07" db="EMBL/GenBank/DDBJ databases">
        <title>Pedobacter sp. nov., isolated from soil.</title>
        <authorList>
            <person name="Zhou L.Y."/>
            <person name="Du Z.J."/>
        </authorList>
    </citation>
    <scope>NUCLEOTIDE SEQUENCE [LARGE SCALE GENOMIC DNA]</scope>
    <source>
        <strain evidence="2 3">JDX94</strain>
    </source>
</reference>
<accession>A0A369PTF3</accession>
<gene>
    <name evidence="2" type="ORF">DU508_16470</name>
</gene>
<feature type="domain" description="NmrA-like" evidence="1">
    <location>
        <begin position="2"/>
        <end position="50"/>
    </location>
</feature>
<sequence>MKTILVTGATGQLGKSILTTLLKKVNSSSIRVLVRDEKKGKEFEEKGVSFAIG</sequence>
<dbReference type="Gene3D" id="3.40.50.720">
    <property type="entry name" value="NAD(P)-binding Rossmann-like Domain"/>
    <property type="match status" value="1"/>
</dbReference>
<dbReference type="AlphaFoldDB" id="A0A369PTF3"/>
<keyword evidence="3" id="KW-1185">Reference proteome</keyword>
<dbReference type="RefSeq" id="WP_115403889.1">
    <property type="nucleotide sequence ID" value="NZ_QPKV01000006.1"/>
</dbReference>
<dbReference type="InterPro" id="IPR052718">
    <property type="entry name" value="NmrA-type_oxidoreductase"/>
</dbReference>
<evidence type="ECO:0000313" key="3">
    <source>
        <dbReference type="Proteomes" id="UP000253961"/>
    </source>
</evidence>
<name>A0A369PTF3_9SPHI</name>
<evidence type="ECO:0000259" key="1">
    <source>
        <dbReference type="Pfam" id="PF05368"/>
    </source>
</evidence>
<dbReference type="OrthoDB" id="9780595at2"/>